<organism evidence="3 4">
    <name type="scientific">Daphnia magna</name>
    <dbReference type="NCBI Taxonomy" id="35525"/>
    <lineage>
        <taxon>Eukaryota</taxon>
        <taxon>Metazoa</taxon>
        <taxon>Ecdysozoa</taxon>
        <taxon>Arthropoda</taxon>
        <taxon>Crustacea</taxon>
        <taxon>Branchiopoda</taxon>
        <taxon>Diplostraca</taxon>
        <taxon>Cladocera</taxon>
        <taxon>Anomopoda</taxon>
        <taxon>Daphniidae</taxon>
        <taxon>Daphnia</taxon>
    </lineage>
</organism>
<evidence type="ECO:0000313" key="4">
    <source>
        <dbReference type="Proteomes" id="UP001234178"/>
    </source>
</evidence>
<evidence type="ECO:0000313" key="3">
    <source>
        <dbReference type="EMBL" id="KAK4029837.1"/>
    </source>
</evidence>
<feature type="compositionally biased region" description="Low complexity" evidence="2">
    <location>
        <begin position="232"/>
        <end position="245"/>
    </location>
</feature>
<sequence>MGPHRYRRHFFVEVFNGRSSFIDLGLCITARPAPRTTRPLAGLPNPYPYGCSVLCNHPKDPELKDVIWRPRIPLTQDSGAEHYENAKILKRNNRTGSSSDVGSIYHHSWEQKIVSNALGSYAEKDRAYPTTSSGNQLAIRRCASGGPSPVERRLPKTEGMLVLDLRPWKSFDNVSTITDGPHEPLDSFERFELKSPRTRVHDKPGRLTRAVRRPETFLSKSFKEGKKLPKQLSSKGGRGLRSSDSMIDENAFAGYDANNLSDSMREIDLGDGSSPTKIEDEQVLHETKLNETLRNDVLDVQPSEVCGMSSDTKQQSLEDLEESLRNIQLQDEDINEDILYQVEKTTIAEDMTWLYFPRAGNNFGARFELPIDLRKLKIMTPLEYLSQYVVATRCRQRLNDVVFERHATDSKLPSEKLFSSLTEILGFPLDSQAEEKLFNLIDLVSVSQLSREQFAGIGALAERIGRSGISRRDDLELADFNLLHQKMTYLEMGQLLRRLFMFICEIDFSSPT</sequence>
<accession>A0ABR0AY64</accession>
<protein>
    <submittedName>
        <fullName evidence="3">Uncharacterized protein</fullName>
    </submittedName>
</protein>
<feature type="coiled-coil region" evidence="1">
    <location>
        <begin position="310"/>
        <end position="337"/>
    </location>
</feature>
<feature type="region of interest" description="Disordered" evidence="2">
    <location>
        <begin position="221"/>
        <end position="245"/>
    </location>
</feature>
<dbReference type="PANTHER" id="PTHR36696:SF1">
    <property type="entry name" value="EF-HAND DOMAIN-CONTAINING PROTEIN"/>
    <property type="match status" value="1"/>
</dbReference>
<proteinExistence type="predicted"/>
<reference evidence="3 4" key="1">
    <citation type="journal article" date="2023" name="Nucleic Acids Res.">
        <title>The hologenome of Daphnia magna reveals possible DNA methylation and microbiome-mediated evolution of the host genome.</title>
        <authorList>
            <person name="Chaturvedi A."/>
            <person name="Li X."/>
            <person name="Dhandapani V."/>
            <person name="Marshall H."/>
            <person name="Kissane S."/>
            <person name="Cuenca-Cambronero M."/>
            <person name="Asole G."/>
            <person name="Calvet F."/>
            <person name="Ruiz-Romero M."/>
            <person name="Marangio P."/>
            <person name="Guigo R."/>
            <person name="Rago D."/>
            <person name="Mirbahai L."/>
            <person name="Eastwood N."/>
            <person name="Colbourne J.K."/>
            <person name="Zhou J."/>
            <person name="Mallon E."/>
            <person name="Orsini L."/>
        </authorList>
    </citation>
    <scope>NUCLEOTIDE SEQUENCE [LARGE SCALE GENOMIC DNA]</scope>
    <source>
        <strain evidence="3">LRV0_1</strain>
    </source>
</reference>
<name>A0ABR0AY64_9CRUS</name>
<keyword evidence="4" id="KW-1185">Reference proteome</keyword>
<gene>
    <name evidence="3" type="ORF">OUZ56_022796</name>
</gene>
<dbReference type="EMBL" id="JAOYFB010000039">
    <property type="protein sequence ID" value="KAK4029837.1"/>
    <property type="molecule type" value="Genomic_DNA"/>
</dbReference>
<dbReference type="Proteomes" id="UP001234178">
    <property type="component" value="Unassembled WGS sequence"/>
</dbReference>
<evidence type="ECO:0000256" key="2">
    <source>
        <dbReference type="SAM" id="MobiDB-lite"/>
    </source>
</evidence>
<keyword evidence="1" id="KW-0175">Coiled coil</keyword>
<evidence type="ECO:0000256" key="1">
    <source>
        <dbReference type="SAM" id="Coils"/>
    </source>
</evidence>
<comment type="caution">
    <text evidence="3">The sequence shown here is derived from an EMBL/GenBank/DDBJ whole genome shotgun (WGS) entry which is preliminary data.</text>
</comment>
<dbReference type="PANTHER" id="PTHR36696">
    <property type="entry name" value="AGAP012002-PA"/>
    <property type="match status" value="1"/>
</dbReference>